<evidence type="ECO:0000313" key="2">
    <source>
        <dbReference type="EMBL" id="KAH7091058.1"/>
    </source>
</evidence>
<dbReference type="EMBL" id="JAGMVJ010000004">
    <property type="protein sequence ID" value="KAH7091058.1"/>
    <property type="molecule type" value="Genomic_DNA"/>
</dbReference>
<evidence type="ECO:0000256" key="1">
    <source>
        <dbReference type="SAM" id="MobiDB-lite"/>
    </source>
</evidence>
<protein>
    <submittedName>
        <fullName evidence="2">Uncharacterized protein</fullName>
    </submittedName>
</protein>
<name>A0A8K0REG5_9PLEO</name>
<feature type="compositionally biased region" description="Basic residues" evidence="1">
    <location>
        <begin position="1"/>
        <end position="19"/>
    </location>
</feature>
<comment type="caution">
    <text evidence="2">The sequence shown here is derived from an EMBL/GenBank/DDBJ whole genome shotgun (WGS) entry which is preliminary data.</text>
</comment>
<sequence length="231" mass="24558">MRSSVWKRRGTRGARKRGRAGLMGDRRSRLWTAEGGGGGTNRWRGEDEGNWRQTVRLCAAGTSNARILGGLRKMLVEEGCGLDSRSRREIVYGRSRVGGFKARVAGGSSAGRDKYSGVSEDPVRHHRKHRASGSVNMQQSPVQQPHGSRSRPCSAATGCLSVAACGPYDGAIASAFGAVLCGAVRCCAVLCGAHPPRIATTQIPAVGARSPTRHALRGSLALHPFTRRTTA</sequence>
<accession>A0A8K0REG5</accession>
<organism evidence="2 3">
    <name type="scientific">Paraphoma chrysanthemicola</name>
    <dbReference type="NCBI Taxonomy" id="798071"/>
    <lineage>
        <taxon>Eukaryota</taxon>
        <taxon>Fungi</taxon>
        <taxon>Dikarya</taxon>
        <taxon>Ascomycota</taxon>
        <taxon>Pezizomycotina</taxon>
        <taxon>Dothideomycetes</taxon>
        <taxon>Pleosporomycetidae</taxon>
        <taxon>Pleosporales</taxon>
        <taxon>Pleosporineae</taxon>
        <taxon>Phaeosphaeriaceae</taxon>
        <taxon>Paraphoma</taxon>
    </lineage>
</organism>
<feature type="region of interest" description="Disordered" evidence="1">
    <location>
        <begin position="1"/>
        <end position="24"/>
    </location>
</feature>
<evidence type="ECO:0000313" key="3">
    <source>
        <dbReference type="Proteomes" id="UP000813461"/>
    </source>
</evidence>
<gene>
    <name evidence="2" type="ORF">FB567DRAFT_263541</name>
</gene>
<feature type="region of interest" description="Disordered" evidence="1">
    <location>
        <begin position="107"/>
        <end position="149"/>
    </location>
</feature>
<keyword evidence="3" id="KW-1185">Reference proteome</keyword>
<feature type="compositionally biased region" description="Polar residues" evidence="1">
    <location>
        <begin position="133"/>
        <end position="147"/>
    </location>
</feature>
<reference evidence="2" key="1">
    <citation type="journal article" date="2021" name="Nat. Commun.">
        <title>Genetic determinants of endophytism in the Arabidopsis root mycobiome.</title>
        <authorList>
            <person name="Mesny F."/>
            <person name="Miyauchi S."/>
            <person name="Thiergart T."/>
            <person name="Pickel B."/>
            <person name="Atanasova L."/>
            <person name="Karlsson M."/>
            <person name="Huettel B."/>
            <person name="Barry K.W."/>
            <person name="Haridas S."/>
            <person name="Chen C."/>
            <person name="Bauer D."/>
            <person name="Andreopoulos W."/>
            <person name="Pangilinan J."/>
            <person name="LaButti K."/>
            <person name="Riley R."/>
            <person name="Lipzen A."/>
            <person name="Clum A."/>
            <person name="Drula E."/>
            <person name="Henrissat B."/>
            <person name="Kohler A."/>
            <person name="Grigoriev I.V."/>
            <person name="Martin F.M."/>
            <person name="Hacquard S."/>
        </authorList>
    </citation>
    <scope>NUCLEOTIDE SEQUENCE</scope>
    <source>
        <strain evidence="2">MPI-SDFR-AT-0120</strain>
    </source>
</reference>
<dbReference type="AlphaFoldDB" id="A0A8K0REG5"/>
<proteinExistence type="predicted"/>
<dbReference type="Proteomes" id="UP000813461">
    <property type="component" value="Unassembled WGS sequence"/>
</dbReference>